<protein>
    <submittedName>
        <fullName evidence="2">Uncharacterized protein</fullName>
    </submittedName>
</protein>
<keyword evidence="3" id="KW-1185">Reference proteome</keyword>
<evidence type="ECO:0000313" key="3">
    <source>
        <dbReference type="Proteomes" id="UP000442244"/>
    </source>
</evidence>
<feature type="transmembrane region" description="Helical" evidence="1">
    <location>
        <begin position="57"/>
        <end position="76"/>
    </location>
</feature>
<keyword evidence="1" id="KW-0812">Transmembrane</keyword>
<keyword evidence="1" id="KW-1133">Transmembrane helix</keyword>
<organism evidence="2 3">
    <name type="scientific">Leuconostoc litchii</name>
    <dbReference type="NCBI Taxonomy" id="1981069"/>
    <lineage>
        <taxon>Bacteria</taxon>
        <taxon>Bacillati</taxon>
        <taxon>Bacillota</taxon>
        <taxon>Bacilli</taxon>
        <taxon>Lactobacillales</taxon>
        <taxon>Lactobacillaceae</taxon>
        <taxon>Leuconostoc</taxon>
    </lineage>
</organism>
<feature type="transmembrane region" description="Helical" evidence="1">
    <location>
        <begin position="28"/>
        <end position="50"/>
    </location>
</feature>
<dbReference type="Proteomes" id="UP000442244">
    <property type="component" value="Unassembled WGS sequence"/>
</dbReference>
<dbReference type="AlphaFoldDB" id="A0A6P2CR63"/>
<dbReference type="EMBL" id="SDGY01000001">
    <property type="protein sequence ID" value="TYC46749.1"/>
    <property type="molecule type" value="Genomic_DNA"/>
</dbReference>
<dbReference type="RefSeq" id="WP_148603961.1">
    <property type="nucleotide sequence ID" value="NZ_BSUV01000001.1"/>
</dbReference>
<comment type="caution">
    <text evidence="2">The sequence shown here is derived from an EMBL/GenBank/DDBJ whole genome shotgun (WGS) entry which is preliminary data.</text>
</comment>
<evidence type="ECO:0000256" key="1">
    <source>
        <dbReference type="SAM" id="Phobius"/>
    </source>
</evidence>
<reference evidence="2 3" key="1">
    <citation type="submission" date="2019-01" db="EMBL/GenBank/DDBJ databases">
        <title>Leuconostoc litchii sp. nov., a novel lactic acid bacterium isolated from lychee.</title>
        <authorList>
            <person name="Wang L.-T."/>
        </authorList>
    </citation>
    <scope>NUCLEOTIDE SEQUENCE [LARGE SCALE GENOMIC DNA]</scope>
    <source>
        <strain evidence="2 3">MB7</strain>
    </source>
</reference>
<proteinExistence type="predicted"/>
<sequence>MANNTNLLLLLICTMAFTSTEKYKNSKFYGYILPYRGIVLITVGICIAIYAVLNMPIFPALVIPIVFILLGVIDFIKTQ</sequence>
<accession>A0A6P2CR63</accession>
<evidence type="ECO:0000313" key="2">
    <source>
        <dbReference type="EMBL" id="TYC46749.1"/>
    </source>
</evidence>
<keyword evidence="1" id="KW-0472">Membrane</keyword>
<gene>
    <name evidence="2" type="ORF">ESZ47_01010</name>
</gene>
<name>A0A6P2CR63_9LACO</name>